<dbReference type="InterPro" id="IPR016888">
    <property type="entry name" value="UCP028498"/>
</dbReference>
<comment type="caution">
    <text evidence="1">The sequence shown here is derived from an EMBL/GenBank/DDBJ whole genome shotgun (WGS) entry which is preliminary data.</text>
</comment>
<dbReference type="EMBL" id="JAHWXQ010000002">
    <property type="protein sequence ID" value="MBW3364925.1"/>
    <property type="molecule type" value="Genomic_DNA"/>
</dbReference>
<name>A0ABS6XCL5_9BACT</name>
<sequence length="129" mass="15036">MNIQTNSFPTDFYQHLDNHTLTGIKAGKDRTTFLNIWMVNVDGRIFARSWGKSNRSWFTTLLDEKTGQIKYGDKVLNIRAKPCKDALMNTKIDHAYRTRYTTPENLSYAIGITQPEYADYTMEFQLDQL</sequence>
<keyword evidence="2" id="KW-1185">Reference proteome</keyword>
<gene>
    <name evidence="1" type="ORF">KYK27_07715</name>
</gene>
<dbReference type="Pfam" id="PF10012">
    <property type="entry name" value="DUF2255"/>
    <property type="match status" value="1"/>
</dbReference>
<dbReference type="RefSeq" id="WP_199109459.1">
    <property type="nucleotide sequence ID" value="NZ_JAHWXQ010000002.1"/>
</dbReference>
<protein>
    <submittedName>
        <fullName evidence="1">DUF2255 family protein</fullName>
    </submittedName>
</protein>
<reference evidence="1 2" key="1">
    <citation type="submission" date="2021-07" db="EMBL/GenBank/DDBJ databases">
        <authorList>
            <person name="Kim M.K."/>
        </authorList>
    </citation>
    <scope>NUCLEOTIDE SEQUENCE [LARGE SCALE GENOMIC DNA]</scope>
    <source>
        <strain evidence="1 2">HLY7-15</strain>
    </source>
</reference>
<accession>A0ABS6XCL5</accession>
<dbReference type="Proteomes" id="UP000774935">
    <property type="component" value="Unassembled WGS sequence"/>
</dbReference>
<organism evidence="1 2">
    <name type="scientific">Pontibacter populi</name>
    <dbReference type="NCBI Taxonomy" id="890055"/>
    <lineage>
        <taxon>Bacteria</taxon>
        <taxon>Pseudomonadati</taxon>
        <taxon>Bacteroidota</taxon>
        <taxon>Cytophagia</taxon>
        <taxon>Cytophagales</taxon>
        <taxon>Hymenobacteraceae</taxon>
        <taxon>Pontibacter</taxon>
    </lineage>
</organism>
<evidence type="ECO:0000313" key="1">
    <source>
        <dbReference type="EMBL" id="MBW3364925.1"/>
    </source>
</evidence>
<evidence type="ECO:0000313" key="2">
    <source>
        <dbReference type="Proteomes" id="UP000774935"/>
    </source>
</evidence>
<proteinExistence type="predicted"/>